<accession>M1NNL2</accession>
<keyword evidence="2" id="KW-1185">Reference proteome</keyword>
<reference evidence="1 2" key="1">
    <citation type="submission" date="2012-10" db="EMBL/GenBank/DDBJ databases">
        <title>Complete genome sequence of Moumouvirus goulette.</title>
        <authorList>
            <person name="Fournous G."/>
            <person name="Bougalmi M."/>
            <person name="Colson P."/>
        </authorList>
    </citation>
    <scope>NUCLEOTIDE SEQUENCE [LARGE SCALE GENOMIC DNA]</scope>
</reference>
<evidence type="ECO:0000313" key="1">
    <source>
        <dbReference type="EMBL" id="AGF85650.1"/>
    </source>
</evidence>
<organism evidence="1 2">
    <name type="scientific">Moumouvirus goulette</name>
    <dbReference type="NCBI Taxonomy" id="1247379"/>
    <lineage>
        <taxon>Viruses</taxon>
        <taxon>Varidnaviria</taxon>
        <taxon>Bamfordvirae</taxon>
        <taxon>Nucleocytoviricota</taxon>
        <taxon>Megaviricetes</taxon>
        <taxon>Imitervirales</taxon>
        <taxon>Mimiviridae</taxon>
        <taxon>Megamimivirinae</taxon>
        <taxon>Moumouvirus</taxon>
        <taxon>Moumouvirus goulettemassiliense</taxon>
    </lineage>
</organism>
<name>M1NNL2_9VIRU</name>
<sequence length="40" mass="4709">MGNHQSTSLIENTSVEFKTTENELLKNIFLMIKKYHQNVK</sequence>
<dbReference type="Proteomes" id="UP000241071">
    <property type="component" value="Segment"/>
</dbReference>
<gene>
    <name evidence="1" type="ORF">glt_00845</name>
</gene>
<evidence type="ECO:0000313" key="2">
    <source>
        <dbReference type="Proteomes" id="UP000241071"/>
    </source>
</evidence>
<protein>
    <submittedName>
        <fullName evidence="1">Uncharacterized protein</fullName>
    </submittedName>
</protein>
<dbReference type="EMBL" id="KC008572">
    <property type="protein sequence ID" value="AGF85650.1"/>
    <property type="molecule type" value="Genomic_DNA"/>
</dbReference>
<proteinExistence type="predicted"/>